<reference evidence="7 8" key="1">
    <citation type="submission" date="2024-10" db="EMBL/GenBank/DDBJ databases">
        <title>The Natural Products Discovery Center: Release of the First 8490 Sequenced Strains for Exploring Actinobacteria Biosynthetic Diversity.</title>
        <authorList>
            <person name="Kalkreuter E."/>
            <person name="Kautsar S.A."/>
            <person name="Yang D."/>
            <person name="Bader C.D."/>
            <person name="Teijaro C.N."/>
            <person name="Fluegel L."/>
            <person name="Davis C.M."/>
            <person name="Simpson J.R."/>
            <person name="Lauterbach L."/>
            <person name="Steele A.D."/>
            <person name="Gui C."/>
            <person name="Meng S."/>
            <person name="Li G."/>
            <person name="Viehrig K."/>
            <person name="Ye F."/>
            <person name="Su P."/>
            <person name="Kiefer A.F."/>
            <person name="Nichols A."/>
            <person name="Cepeda A.J."/>
            <person name="Yan W."/>
            <person name="Fan B."/>
            <person name="Jiang Y."/>
            <person name="Adhikari A."/>
            <person name="Zheng C.-J."/>
            <person name="Schuster L."/>
            <person name="Cowan T.M."/>
            <person name="Smanski M.J."/>
            <person name="Chevrette M.G."/>
            <person name="De Carvalho L.P.S."/>
            <person name="Shen B."/>
        </authorList>
    </citation>
    <scope>NUCLEOTIDE SEQUENCE [LARGE SCALE GENOMIC DNA]</scope>
    <source>
        <strain evidence="7 8">NPDC020568</strain>
    </source>
</reference>
<dbReference type="Gene3D" id="3.40.50.150">
    <property type="entry name" value="Vaccinia Virus protein VP39"/>
    <property type="match status" value="1"/>
</dbReference>
<keyword evidence="3 5" id="KW-0949">S-adenosyl-L-methionine</keyword>
<evidence type="ECO:0000259" key="6">
    <source>
        <dbReference type="SMART" id="SM00650"/>
    </source>
</evidence>
<feature type="binding site" evidence="5">
    <location>
        <position position="70"/>
    </location>
    <ligand>
        <name>S-adenosyl-L-methionine</name>
        <dbReference type="ChEBI" id="CHEBI:59789"/>
    </ligand>
</feature>
<evidence type="ECO:0000256" key="4">
    <source>
        <dbReference type="ARBA" id="ARBA00022884"/>
    </source>
</evidence>
<organism evidence="7 8">
    <name type="scientific">Nocardia carnea</name>
    <dbReference type="NCBI Taxonomy" id="37328"/>
    <lineage>
        <taxon>Bacteria</taxon>
        <taxon>Bacillati</taxon>
        <taxon>Actinomycetota</taxon>
        <taxon>Actinomycetes</taxon>
        <taxon>Mycobacteriales</taxon>
        <taxon>Nocardiaceae</taxon>
        <taxon>Nocardia</taxon>
    </lineage>
</organism>
<protein>
    <submittedName>
        <fullName evidence="7">23S ribosomal RNA methyltransferase Erm</fullName>
    </submittedName>
</protein>
<keyword evidence="8" id="KW-1185">Reference proteome</keyword>
<dbReference type="PROSITE" id="PS51689">
    <property type="entry name" value="SAM_RNA_A_N6_MT"/>
    <property type="match status" value="1"/>
</dbReference>
<proteinExistence type="inferred from homology"/>
<evidence type="ECO:0000313" key="8">
    <source>
        <dbReference type="Proteomes" id="UP001611263"/>
    </source>
</evidence>
<evidence type="ECO:0000256" key="3">
    <source>
        <dbReference type="ARBA" id="ARBA00022691"/>
    </source>
</evidence>
<dbReference type="InterPro" id="IPR001737">
    <property type="entry name" value="KsgA/Erm"/>
</dbReference>
<feature type="binding site" evidence="5">
    <location>
        <position position="22"/>
    </location>
    <ligand>
        <name>S-adenosyl-L-methionine</name>
        <dbReference type="ChEBI" id="CHEBI:59789"/>
    </ligand>
</feature>
<name>A0ABW7TGN5_9NOCA</name>
<dbReference type="SMART" id="SM00650">
    <property type="entry name" value="rADc"/>
    <property type="match status" value="1"/>
</dbReference>
<dbReference type="GeneID" id="93505422"/>
<evidence type="ECO:0000256" key="1">
    <source>
        <dbReference type="ARBA" id="ARBA00022603"/>
    </source>
</evidence>
<dbReference type="GO" id="GO:0008168">
    <property type="term" value="F:methyltransferase activity"/>
    <property type="evidence" value="ECO:0007669"/>
    <property type="project" value="UniProtKB-KW"/>
</dbReference>
<dbReference type="PANTHER" id="PTHR11727:SF7">
    <property type="entry name" value="DIMETHYLADENOSINE TRANSFERASE-RELATED"/>
    <property type="match status" value="1"/>
</dbReference>
<dbReference type="GO" id="GO:0032259">
    <property type="term" value="P:methylation"/>
    <property type="evidence" value="ECO:0007669"/>
    <property type="project" value="UniProtKB-KW"/>
</dbReference>
<accession>A0ABW7TGN5</accession>
<feature type="binding site" evidence="5">
    <location>
        <position position="95"/>
    </location>
    <ligand>
        <name>S-adenosyl-L-methionine</name>
        <dbReference type="ChEBI" id="CHEBI:59789"/>
    </ligand>
</feature>
<dbReference type="RefSeq" id="WP_051157590.1">
    <property type="nucleotide sequence ID" value="NZ_JBIRUQ010000001.1"/>
</dbReference>
<keyword evidence="4 5" id="KW-0694">RNA-binding</keyword>
<gene>
    <name evidence="7" type="primary">erm</name>
    <name evidence="7" type="ORF">ACH4WX_05670</name>
</gene>
<dbReference type="PROSITE" id="PS01131">
    <property type="entry name" value="RRNA_A_DIMETH"/>
    <property type="match status" value="1"/>
</dbReference>
<dbReference type="CDD" id="cd02440">
    <property type="entry name" value="AdoMet_MTases"/>
    <property type="match status" value="1"/>
</dbReference>
<feature type="binding site" evidence="5">
    <location>
        <position position="24"/>
    </location>
    <ligand>
        <name>S-adenosyl-L-methionine</name>
        <dbReference type="ChEBI" id="CHEBI:59789"/>
    </ligand>
</feature>
<feature type="domain" description="Ribosomal RNA adenine methylase transferase N-terminal" evidence="6">
    <location>
        <begin position="29"/>
        <end position="193"/>
    </location>
</feature>
<dbReference type="Gene3D" id="1.10.8.100">
    <property type="entry name" value="Ribosomal RNA adenine dimethylase-like, domain 2"/>
    <property type="match status" value="1"/>
</dbReference>
<comment type="similarity">
    <text evidence="5">Belongs to the class I-like SAM-binding methyltransferase superfamily. rRNA adenine N(6)-methyltransferase family.</text>
</comment>
<evidence type="ECO:0000313" key="7">
    <source>
        <dbReference type="EMBL" id="MFI1460197.1"/>
    </source>
</evidence>
<dbReference type="Pfam" id="PF00398">
    <property type="entry name" value="RrnaAD"/>
    <property type="match status" value="1"/>
</dbReference>
<dbReference type="Proteomes" id="UP001611263">
    <property type="component" value="Unassembled WGS sequence"/>
</dbReference>
<comment type="caution">
    <text evidence="7">The sequence shown here is derived from an EMBL/GenBank/DDBJ whole genome shotgun (WGS) entry which is preliminary data.</text>
</comment>
<dbReference type="PANTHER" id="PTHR11727">
    <property type="entry name" value="DIMETHYLADENOSINE TRANSFERASE"/>
    <property type="match status" value="1"/>
</dbReference>
<dbReference type="SUPFAM" id="SSF53335">
    <property type="entry name" value="S-adenosyl-L-methionine-dependent methyltransferases"/>
    <property type="match status" value="1"/>
</dbReference>
<dbReference type="InterPro" id="IPR023165">
    <property type="entry name" value="rRNA_Ade_diMease-like_C"/>
</dbReference>
<keyword evidence="1 5" id="KW-0489">Methyltransferase</keyword>
<sequence length="280" mass="30945">MSRSTARPRTHTPATRKRLSQNFLTESATAHRIVAAADIGRSDLVLEIGSGDGMLTRHLVRYAGQVVAYEKDPYYARRLSLRHAGNDRIRVVNKDFRFAESPEQPFAVVGNIPFGASTDILRWCLAAPRLTAATLLTQYEFARKYSGDYGRWTKTTVTHWPDWVPVLGERIARGEFFPVPRVDGAILRIVRRPVPLLSAGARGDYRQMVELGFSGVGGSLAASLRRAHPARAVTRACAAAGIATGLPVGLVPPAAWLTLYHRLHETASPGYDRPAPRRRR</sequence>
<keyword evidence="2 5" id="KW-0808">Transferase</keyword>
<dbReference type="InterPro" id="IPR020596">
    <property type="entry name" value="rRNA_Ade_Mease_Trfase_CS"/>
</dbReference>
<evidence type="ECO:0000256" key="2">
    <source>
        <dbReference type="ARBA" id="ARBA00022679"/>
    </source>
</evidence>
<dbReference type="EMBL" id="JBIRUQ010000001">
    <property type="protein sequence ID" value="MFI1460197.1"/>
    <property type="molecule type" value="Genomic_DNA"/>
</dbReference>
<dbReference type="NCBIfam" id="NF000499">
    <property type="entry name" value="Erm23S_rRNA_broad"/>
    <property type="match status" value="1"/>
</dbReference>
<feature type="binding site" evidence="5">
    <location>
        <position position="111"/>
    </location>
    <ligand>
        <name>S-adenosyl-L-methionine</name>
        <dbReference type="ChEBI" id="CHEBI:59789"/>
    </ligand>
</feature>
<dbReference type="InterPro" id="IPR029063">
    <property type="entry name" value="SAM-dependent_MTases_sf"/>
</dbReference>
<evidence type="ECO:0000256" key="5">
    <source>
        <dbReference type="PROSITE-ProRule" id="PRU01026"/>
    </source>
</evidence>
<dbReference type="InterPro" id="IPR020598">
    <property type="entry name" value="rRNA_Ade_methylase_Trfase_N"/>
</dbReference>
<feature type="binding site" evidence="5">
    <location>
        <position position="49"/>
    </location>
    <ligand>
        <name>S-adenosyl-L-methionine</name>
        <dbReference type="ChEBI" id="CHEBI:59789"/>
    </ligand>
</feature>